<dbReference type="EMBL" id="CVRR01000037">
    <property type="protein sequence ID" value="CRL40819.1"/>
    <property type="molecule type" value="Genomic_DNA"/>
</dbReference>
<feature type="domain" description="Phospholipid/glycerol acyltransferase" evidence="5">
    <location>
        <begin position="72"/>
        <end position="190"/>
    </location>
</feature>
<evidence type="ECO:0000313" key="7">
    <source>
        <dbReference type="Proteomes" id="UP000049979"/>
    </source>
</evidence>
<evidence type="ECO:0000256" key="3">
    <source>
        <dbReference type="ARBA" id="ARBA00023315"/>
    </source>
</evidence>
<evidence type="ECO:0000313" key="6">
    <source>
        <dbReference type="EMBL" id="CRL40819.1"/>
    </source>
</evidence>
<keyword evidence="3 4" id="KW-0012">Acyltransferase</keyword>
<dbReference type="CDD" id="cd07989">
    <property type="entry name" value="LPLAT_AGPAT-like"/>
    <property type="match status" value="1"/>
</dbReference>
<organism evidence="6 7">
    <name type="scientific">Roseburia faecis</name>
    <dbReference type="NCBI Taxonomy" id="301302"/>
    <lineage>
        <taxon>Bacteria</taxon>
        <taxon>Bacillati</taxon>
        <taxon>Bacillota</taxon>
        <taxon>Clostridia</taxon>
        <taxon>Lachnospirales</taxon>
        <taxon>Lachnospiraceae</taxon>
        <taxon>Roseburia</taxon>
    </lineage>
</organism>
<keyword evidence="4" id="KW-0443">Lipid metabolism</keyword>
<evidence type="ECO:0000256" key="4">
    <source>
        <dbReference type="RuleBase" id="RU361267"/>
    </source>
</evidence>
<dbReference type="PANTHER" id="PTHR10434:SF66">
    <property type="entry name" value="PHOSPHOLIPID_GLYCEROL ACYLTRANSFERASE DOMAIN-CONTAINING PROTEIN"/>
    <property type="match status" value="1"/>
</dbReference>
<protein>
    <recommendedName>
        <fullName evidence="4">1-acyl-sn-glycerol-3-phosphate acyltransferase</fullName>
        <ecNumber evidence="4">2.3.1.51</ecNumber>
    </recommendedName>
</protein>
<dbReference type="STRING" id="301302.ERS852420_01765"/>
<dbReference type="OrthoDB" id="9803035at2"/>
<dbReference type="GO" id="GO:0016020">
    <property type="term" value="C:membrane"/>
    <property type="evidence" value="ECO:0007669"/>
    <property type="project" value="InterPro"/>
</dbReference>
<keyword evidence="4" id="KW-1208">Phospholipid metabolism</keyword>
<dbReference type="SMART" id="SM00563">
    <property type="entry name" value="PlsC"/>
    <property type="match status" value="1"/>
</dbReference>
<dbReference type="GO" id="GO:0006654">
    <property type="term" value="P:phosphatidic acid biosynthetic process"/>
    <property type="evidence" value="ECO:0007669"/>
    <property type="project" value="TreeGrafter"/>
</dbReference>
<dbReference type="InterPro" id="IPR002123">
    <property type="entry name" value="Plipid/glycerol_acylTrfase"/>
</dbReference>
<evidence type="ECO:0000256" key="1">
    <source>
        <dbReference type="ARBA" id="ARBA00008655"/>
    </source>
</evidence>
<comment type="domain">
    <text evidence="4">The HXXXXD motif is essential for acyltransferase activity and may constitute the binding site for the phosphate moiety of the glycerol-3-phosphate.</text>
</comment>
<keyword evidence="4" id="KW-0594">Phospholipid biosynthesis</keyword>
<dbReference type="Pfam" id="PF01553">
    <property type="entry name" value="Acyltransferase"/>
    <property type="match status" value="1"/>
</dbReference>
<dbReference type="EC" id="2.3.1.51" evidence="4"/>
<dbReference type="PANTHER" id="PTHR10434">
    <property type="entry name" value="1-ACYL-SN-GLYCEROL-3-PHOSPHATE ACYLTRANSFERASE"/>
    <property type="match status" value="1"/>
</dbReference>
<dbReference type="AlphaFoldDB" id="A0A0M6WUD2"/>
<dbReference type="Proteomes" id="UP000049979">
    <property type="component" value="Unassembled WGS sequence"/>
</dbReference>
<dbReference type="SUPFAM" id="SSF69593">
    <property type="entry name" value="Glycerol-3-phosphate (1)-acyltransferase"/>
    <property type="match status" value="1"/>
</dbReference>
<accession>A0A0M6WUD2</accession>
<proteinExistence type="inferred from homology"/>
<gene>
    <name evidence="6" type="ORF">M72_10571</name>
</gene>
<evidence type="ECO:0000259" key="5">
    <source>
        <dbReference type="SMART" id="SM00563"/>
    </source>
</evidence>
<keyword evidence="4" id="KW-0444">Lipid biosynthesis</keyword>
<name>A0A0M6WUD2_9FIRM</name>
<dbReference type="InterPro" id="IPR004552">
    <property type="entry name" value="AGP_acyltrans"/>
</dbReference>
<keyword evidence="7" id="KW-1185">Reference proteome</keyword>
<dbReference type="GO" id="GO:0003841">
    <property type="term" value="F:1-acylglycerol-3-phosphate O-acyltransferase activity"/>
    <property type="evidence" value="ECO:0007669"/>
    <property type="project" value="UniProtKB-UniRule"/>
</dbReference>
<comment type="catalytic activity">
    <reaction evidence="4">
        <text>a 1-acyl-sn-glycero-3-phosphate + an acyl-CoA = a 1,2-diacyl-sn-glycero-3-phosphate + CoA</text>
        <dbReference type="Rhea" id="RHEA:19709"/>
        <dbReference type="ChEBI" id="CHEBI:57287"/>
        <dbReference type="ChEBI" id="CHEBI:57970"/>
        <dbReference type="ChEBI" id="CHEBI:58342"/>
        <dbReference type="ChEBI" id="CHEBI:58608"/>
        <dbReference type="EC" id="2.3.1.51"/>
    </reaction>
</comment>
<keyword evidence="2 4" id="KW-0808">Transferase</keyword>
<dbReference type="RefSeq" id="WP_022047005.1">
    <property type="nucleotide sequence ID" value="NZ_CP173697.1"/>
</dbReference>
<dbReference type="NCBIfam" id="TIGR00530">
    <property type="entry name" value="AGP_acyltrn"/>
    <property type="match status" value="1"/>
</dbReference>
<reference evidence="7" key="1">
    <citation type="submission" date="2015-05" db="EMBL/GenBank/DDBJ databases">
        <authorList>
            <consortium name="Pathogen Informatics"/>
        </authorList>
    </citation>
    <scope>NUCLEOTIDE SEQUENCE [LARGE SCALE GENOMIC DNA]</scope>
    <source>
        <strain evidence="7">M72</strain>
    </source>
</reference>
<sequence>MRTIIVVIYVFLFLILGLPVLGIEWIIAKFDKHAADISQLRIVQWGLRCVSFLAGVHLTVEGKEHVPTDQAVLYIGNHRSIFDIVITYAQCPNLTGYISKDGVNKVPLLGIWMRRLYCLFLDRKDLKQGLKTILTAIDQVKSGISICIFPEGTRNRDREDATTLLPFKDGSFKIAQKTGCPIIPMALTGTADIFENHFPWLHSTEVKLTYGEPIILSELSKEDQKHIGVYCQNVIHEMLQEHKNTKE</sequence>
<evidence type="ECO:0000256" key="2">
    <source>
        <dbReference type="ARBA" id="ARBA00022679"/>
    </source>
</evidence>
<comment type="similarity">
    <text evidence="1 4">Belongs to the 1-acyl-sn-glycerol-3-phosphate acyltransferase family.</text>
</comment>